<dbReference type="InterPro" id="IPR020476">
    <property type="entry name" value="Nudix_hydrolase"/>
</dbReference>
<dbReference type="InterPro" id="IPR020084">
    <property type="entry name" value="NUDIX_hydrolase_CS"/>
</dbReference>
<dbReference type="PROSITE" id="PS00893">
    <property type="entry name" value="NUDIX_BOX"/>
    <property type="match status" value="1"/>
</dbReference>
<accession>A0A6J7EHW6</accession>
<dbReference type="InterPro" id="IPR051325">
    <property type="entry name" value="Nudix_hydrolase_domain"/>
</dbReference>
<sequence length="220" mass="24117">MIYRRELVATKEDFLTFLTKGPTGPRHAAGCDALSGFGRYGDVIDTRLELRTAVLARVPVDQREARSLIDFIEHLDRLEQPFSEHADPVHVTGSAIVTGSRGVVLHLHKRLGIWLQPGGHIEAGELPWEGALRETQEETGLSVAHPLTGPELVHVDVHPGPRGHTHLDLRYLLLAGDDDPAPPAGESPDARWFSWDEAIAIADDGLIGALRSVRARLELP</sequence>
<dbReference type="GO" id="GO:0006167">
    <property type="term" value="P:AMP biosynthetic process"/>
    <property type="evidence" value="ECO:0007669"/>
    <property type="project" value="TreeGrafter"/>
</dbReference>
<proteinExistence type="predicted"/>
<dbReference type="Pfam" id="PF00293">
    <property type="entry name" value="NUDIX"/>
    <property type="match status" value="1"/>
</dbReference>
<evidence type="ECO:0000256" key="1">
    <source>
        <dbReference type="ARBA" id="ARBA00022801"/>
    </source>
</evidence>
<reference evidence="3" key="1">
    <citation type="submission" date="2020-05" db="EMBL/GenBank/DDBJ databases">
        <authorList>
            <person name="Chiriac C."/>
            <person name="Salcher M."/>
            <person name="Ghai R."/>
            <person name="Kavagutti S V."/>
        </authorList>
    </citation>
    <scope>NUCLEOTIDE SEQUENCE</scope>
</reference>
<dbReference type="EMBL" id="CAFBLP010000028">
    <property type="protein sequence ID" value="CAB4879193.1"/>
    <property type="molecule type" value="Genomic_DNA"/>
</dbReference>
<dbReference type="PANTHER" id="PTHR21340">
    <property type="entry name" value="DIADENOSINE 5,5-P1,P4-TETRAPHOSPHATE PYROPHOSPHOHYDROLASE MUTT"/>
    <property type="match status" value="1"/>
</dbReference>
<dbReference type="GO" id="GO:0006754">
    <property type="term" value="P:ATP biosynthetic process"/>
    <property type="evidence" value="ECO:0007669"/>
    <property type="project" value="TreeGrafter"/>
</dbReference>
<evidence type="ECO:0000313" key="3">
    <source>
        <dbReference type="EMBL" id="CAB4879193.1"/>
    </source>
</evidence>
<evidence type="ECO:0000259" key="2">
    <source>
        <dbReference type="PROSITE" id="PS51462"/>
    </source>
</evidence>
<name>A0A6J7EHW6_9ZZZZ</name>
<dbReference type="AlphaFoldDB" id="A0A6J7EHW6"/>
<dbReference type="CDD" id="cd03674">
    <property type="entry name" value="NUDIX_Hydrolase"/>
    <property type="match status" value="1"/>
</dbReference>
<dbReference type="SUPFAM" id="SSF55811">
    <property type="entry name" value="Nudix"/>
    <property type="match status" value="1"/>
</dbReference>
<dbReference type="PRINTS" id="PR00502">
    <property type="entry name" value="NUDIXFAMILY"/>
</dbReference>
<dbReference type="InterPro" id="IPR000086">
    <property type="entry name" value="NUDIX_hydrolase_dom"/>
</dbReference>
<organism evidence="3">
    <name type="scientific">freshwater metagenome</name>
    <dbReference type="NCBI Taxonomy" id="449393"/>
    <lineage>
        <taxon>unclassified sequences</taxon>
        <taxon>metagenomes</taxon>
        <taxon>ecological metagenomes</taxon>
    </lineage>
</organism>
<protein>
    <submittedName>
        <fullName evidence="3">Unannotated protein</fullName>
    </submittedName>
</protein>
<gene>
    <name evidence="3" type="ORF">UFOPK3376_01338</name>
</gene>
<feature type="domain" description="Nudix hydrolase" evidence="2">
    <location>
        <begin position="87"/>
        <end position="215"/>
    </location>
</feature>
<dbReference type="PANTHER" id="PTHR21340:SF0">
    <property type="entry name" value="BIS(5'-NUCLEOSYL)-TETRAPHOSPHATASE [ASYMMETRICAL]"/>
    <property type="match status" value="1"/>
</dbReference>
<dbReference type="Gene3D" id="3.90.79.10">
    <property type="entry name" value="Nucleoside Triphosphate Pyrophosphohydrolase"/>
    <property type="match status" value="1"/>
</dbReference>
<dbReference type="PROSITE" id="PS51462">
    <property type="entry name" value="NUDIX"/>
    <property type="match status" value="1"/>
</dbReference>
<dbReference type="GO" id="GO:0004081">
    <property type="term" value="F:bis(5'-nucleosyl)-tetraphosphatase (asymmetrical) activity"/>
    <property type="evidence" value="ECO:0007669"/>
    <property type="project" value="TreeGrafter"/>
</dbReference>
<keyword evidence="1" id="KW-0378">Hydrolase</keyword>
<dbReference type="InterPro" id="IPR015797">
    <property type="entry name" value="NUDIX_hydrolase-like_dom_sf"/>
</dbReference>